<evidence type="ECO:0000313" key="2">
    <source>
        <dbReference type="Proteomes" id="UP001234989"/>
    </source>
</evidence>
<organism evidence="1 2">
    <name type="scientific">Solanum verrucosum</name>
    <dbReference type="NCBI Taxonomy" id="315347"/>
    <lineage>
        <taxon>Eukaryota</taxon>
        <taxon>Viridiplantae</taxon>
        <taxon>Streptophyta</taxon>
        <taxon>Embryophyta</taxon>
        <taxon>Tracheophyta</taxon>
        <taxon>Spermatophyta</taxon>
        <taxon>Magnoliopsida</taxon>
        <taxon>eudicotyledons</taxon>
        <taxon>Gunneridae</taxon>
        <taxon>Pentapetalae</taxon>
        <taxon>asterids</taxon>
        <taxon>lamiids</taxon>
        <taxon>Solanales</taxon>
        <taxon>Solanaceae</taxon>
        <taxon>Solanoideae</taxon>
        <taxon>Solaneae</taxon>
        <taxon>Solanum</taxon>
    </lineage>
</organism>
<reference evidence="1" key="1">
    <citation type="submission" date="2023-08" db="EMBL/GenBank/DDBJ databases">
        <title>A de novo genome assembly of Solanum verrucosum Schlechtendal, a Mexican diploid species geographically isolated from the other diploid A-genome species in potato relatives.</title>
        <authorList>
            <person name="Hosaka K."/>
        </authorList>
    </citation>
    <scope>NUCLEOTIDE SEQUENCE</scope>
    <source>
        <tissue evidence="1">Young leaves</tissue>
    </source>
</reference>
<sequence>MCSLTIGAFNMCSPLKS</sequence>
<accession>A0AAF0V5E8</accession>
<dbReference type="EMBL" id="CP133623">
    <property type="protein sequence ID" value="WMV58870.1"/>
    <property type="molecule type" value="Genomic_DNA"/>
</dbReference>
<name>A0AAF0V5E8_SOLVR</name>
<gene>
    <name evidence="1" type="ORF">MTR67_052255</name>
</gene>
<evidence type="ECO:0000313" key="1">
    <source>
        <dbReference type="EMBL" id="WMV58870.1"/>
    </source>
</evidence>
<dbReference type="Proteomes" id="UP001234989">
    <property type="component" value="Chromosome 12"/>
</dbReference>
<proteinExistence type="predicted"/>
<protein>
    <submittedName>
        <fullName evidence="1">Uncharacterized protein</fullName>
    </submittedName>
</protein>
<keyword evidence="2" id="KW-1185">Reference proteome</keyword>
<dbReference type="AlphaFoldDB" id="A0AAF0V5E8"/>